<evidence type="ECO:0000313" key="5">
    <source>
        <dbReference type="Proteomes" id="UP000249099"/>
    </source>
</evidence>
<dbReference type="GO" id="GO:0050485">
    <property type="term" value="F:oxidoreductase activity, acting on X-H and Y-H to form an X-Y bond, with a disulfide as acceptor"/>
    <property type="evidence" value="ECO:0007669"/>
    <property type="project" value="InterPro"/>
</dbReference>
<keyword evidence="2" id="KW-0560">Oxidoreductase</keyword>
<name>A0A328KN34_9LACT</name>
<reference evidence="4 5" key="1">
    <citation type="submission" date="2017-03" db="EMBL/GenBank/DDBJ databases">
        <title>wgs assembly of Dolosigranulum pigrum KPL CDC strains.</title>
        <authorList>
            <person name="Brugger S.D."/>
            <person name="Pettigrew M."/>
            <person name="Kong Y."/>
            <person name="Lemon K.P."/>
        </authorList>
    </citation>
    <scope>NUCLEOTIDE SEQUENCE [LARGE SCALE GENOMIC DNA]</scope>
    <source>
        <strain evidence="4 5">KPL1931_CDC4294-98</strain>
    </source>
</reference>
<keyword evidence="1" id="KW-0712">Selenocysteine</keyword>
<dbReference type="Proteomes" id="UP000315953">
    <property type="component" value="Chromosome"/>
</dbReference>
<reference evidence="3 6" key="2">
    <citation type="submission" date="2019-07" db="EMBL/GenBank/DDBJ databases">
        <title>Genome assembly of a nasal isolate of Dolosigranulum pigrum from a chronic sinusitis patient.</title>
        <authorList>
            <person name="Baig S."/>
            <person name="Overballe-Petersen S."/>
            <person name="Kaspar U."/>
            <person name="Rendboe A."/>
            <person name="de Man T."/>
            <person name="Liu C."/>
            <person name="Price L.B."/>
            <person name="Stegger M."/>
            <person name="Becker K."/>
            <person name="Skytt Andersen P."/>
        </authorList>
    </citation>
    <scope>NUCLEOTIDE SEQUENCE [LARGE SCALE GENOMIC DNA]</scope>
    <source>
        <strain evidence="3 6">83VPs-KB5</strain>
    </source>
</reference>
<dbReference type="RefSeq" id="WP_111948481.1">
    <property type="nucleotide sequence ID" value="NZ_CAJHJL010000006.1"/>
</dbReference>
<protein>
    <recommendedName>
        <fullName evidence="7">Proline reductase</fullName>
    </recommendedName>
</protein>
<dbReference type="EMBL" id="NAQV01000011">
    <property type="protein sequence ID" value="RAN63945.1"/>
    <property type="molecule type" value="Genomic_DNA"/>
</dbReference>
<dbReference type="Pfam" id="PF07355">
    <property type="entry name" value="GRDB"/>
    <property type="match status" value="1"/>
</dbReference>
<evidence type="ECO:0000313" key="3">
    <source>
        <dbReference type="EMBL" id="QDO92017.1"/>
    </source>
</evidence>
<evidence type="ECO:0000256" key="1">
    <source>
        <dbReference type="ARBA" id="ARBA00022933"/>
    </source>
</evidence>
<dbReference type="KEGG" id="dpm:FNV33_08285"/>
<dbReference type="InterPro" id="IPR010187">
    <property type="entry name" value="Various_sel_PB"/>
</dbReference>
<dbReference type="AlphaFoldDB" id="A0A328KN34"/>
<proteinExistence type="predicted"/>
<evidence type="ECO:0008006" key="7">
    <source>
        <dbReference type="Google" id="ProtNLM"/>
    </source>
</evidence>
<sequence length="171" mass="18954">MNILNHIPRALPTTNDRKQIDFEKDKAEKLSVNCITISEDPVIAPKIDKPLSECRVALVATVGIHTKDDTPFIITGDPSYRIVPGDVSYDDLMITHVRYPNQAAHEDLDCVYPINTLRKMSDDGTIGSFAPRNFGLMGHIPRVDVLIKQSAVEIADMLEEDEVDITVLSPG</sequence>
<dbReference type="EMBL" id="CP041626">
    <property type="protein sequence ID" value="QDO92017.1"/>
    <property type="molecule type" value="Genomic_DNA"/>
</dbReference>
<organism evidence="4 5">
    <name type="scientific">Dolosigranulum pigrum</name>
    <dbReference type="NCBI Taxonomy" id="29394"/>
    <lineage>
        <taxon>Bacteria</taxon>
        <taxon>Bacillati</taxon>
        <taxon>Bacillota</taxon>
        <taxon>Bacilli</taxon>
        <taxon>Lactobacillales</taxon>
        <taxon>Carnobacteriaceae</taxon>
        <taxon>Dolosigranulum</taxon>
    </lineage>
</organism>
<evidence type="ECO:0000313" key="6">
    <source>
        <dbReference type="Proteomes" id="UP000315953"/>
    </source>
</evidence>
<evidence type="ECO:0000313" key="4">
    <source>
        <dbReference type="EMBL" id="RAN63945.1"/>
    </source>
</evidence>
<dbReference type="Proteomes" id="UP000249099">
    <property type="component" value="Unassembled WGS sequence"/>
</dbReference>
<evidence type="ECO:0000256" key="2">
    <source>
        <dbReference type="ARBA" id="ARBA00023002"/>
    </source>
</evidence>
<accession>A0A328KN34</accession>
<gene>
    <name evidence="4" type="ORF">B8A44_04165</name>
    <name evidence="3" type="ORF">FNV33_08285</name>
</gene>